<gene>
    <name evidence="2" type="ORF">BJP51_03215</name>
</gene>
<evidence type="ECO:0000313" key="3">
    <source>
        <dbReference type="Proteomes" id="UP000187465"/>
    </source>
</evidence>
<comment type="caution">
    <text evidence="2">The sequence shown here is derived from an EMBL/GenBank/DDBJ whole genome shotgun (WGS) entry which is preliminary data.</text>
</comment>
<dbReference type="Gene3D" id="2.60.40.10">
    <property type="entry name" value="Immunoglobulins"/>
    <property type="match status" value="1"/>
</dbReference>
<keyword evidence="1" id="KW-0732">Signal</keyword>
<sequence>MKKIIISCLCFLLLIQLMTAISVKAAETKLTSVAVPITTGLQGSNNAAKDFYLELPSGVSSSSVKTDTLKYSGSNEKTSLSLENGKIKVTLQGVANQKYIKEVQGYRASFELLYRTDIYNSIWLYSDGRRWQINQYDEKRDSLVTDDKVATDSYPSKNPPITVVTAGPYQDKDYLKWYNGSKTEVIDSQNIIESTIKPQVVKKSSYAQDPKFKNGRIILNYTIPAGVPWDPEDNTGLTGKAEGRRYKAFTEYYYTADAKVTTYSYGGTVSFEYGLPDEATLTGSAILEQPNPNPIKFDNKNVPVKIALKGELLSYKDTSNISEWIFYAKEKGNDSSLQTKKVYSKTLTANETFKFEIPKEKVAGKSNYSQEYELSIVVRFKNEVVTKRSKFDLLKESFTVKAGVYTTSDPPGGGFPGPTSPPELPRELKPPVALINAPKTVKAGQEFVASAAGSYDPDGYITDYFWDTPNAKGELSTLPRGTLWYDKDHLGEQTLALTVMDDDKMTGSTSTEVNVIEPKPDASIRVDGTLKQNRKVIIQSYVSSPTHYPLIDAKTKFTITAVSGGTNSDIKYSGSLNGVYSKDVLFKKPGKYKATIYVENTLGLTARNETTFDIAPDQKPFAYFTMAGTVYRNPSDGNQATLSIDDMSYSPDQDMVARRLWEYRYDSDNNGNFSGEPWVIFNNQNLDRLNLKVKEVGKYEVRLTVFEEFGQPTIEEFVTQADRQSIDSEVTQNVIERIFTVKNQAPDVDWSW</sequence>
<dbReference type="CDD" id="cd00146">
    <property type="entry name" value="PKD"/>
    <property type="match status" value="1"/>
</dbReference>
<protein>
    <recommendedName>
        <fullName evidence="4">PKD domain-containing protein</fullName>
    </recommendedName>
</protein>
<dbReference type="InterPro" id="IPR035986">
    <property type="entry name" value="PKD_dom_sf"/>
</dbReference>
<proteinExistence type="predicted"/>
<feature type="signal peptide" evidence="1">
    <location>
        <begin position="1"/>
        <end position="25"/>
    </location>
</feature>
<dbReference type="RefSeq" id="WP_036681721.1">
    <property type="nucleotide sequence ID" value="NZ_MKQP01000045.1"/>
</dbReference>
<reference evidence="2 3" key="1">
    <citation type="submission" date="2016-10" db="EMBL/GenBank/DDBJ databases">
        <title>Paenibacillus species isolates.</title>
        <authorList>
            <person name="Beno S.M."/>
        </authorList>
    </citation>
    <scope>NUCLEOTIDE SEQUENCE [LARGE SCALE GENOMIC DNA]</scope>
    <source>
        <strain evidence="2 3">FSL H7-0604</strain>
    </source>
</reference>
<evidence type="ECO:0000313" key="2">
    <source>
        <dbReference type="EMBL" id="OMD25276.1"/>
    </source>
</evidence>
<organism evidence="2 3">
    <name type="scientific">Paenibacillus odorifer</name>
    <dbReference type="NCBI Taxonomy" id="189426"/>
    <lineage>
        <taxon>Bacteria</taxon>
        <taxon>Bacillati</taxon>
        <taxon>Bacillota</taxon>
        <taxon>Bacilli</taxon>
        <taxon>Bacillales</taxon>
        <taxon>Paenibacillaceae</taxon>
        <taxon>Paenibacillus</taxon>
    </lineage>
</organism>
<dbReference type="Proteomes" id="UP000187465">
    <property type="component" value="Unassembled WGS sequence"/>
</dbReference>
<evidence type="ECO:0000256" key="1">
    <source>
        <dbReference type="SAM" id="SignalP"/>
    </source>
</evidence>
<feature type="chain" id="PRO_5010254377" description="PKD domain-containing protein" evidence="1">
    <location>
        <begin position="26"/>
        <end position="752"/>
    </location>
</feature>
<dbReference type="SUPFAM" id="SSF49299">
    <property type="entry name" value="PKD domain"/>
    <property type="match status" value="1"/>
</dbReference>
<dbReference type="EMBL" id="MKQP01000045">
    <property type="protein sequence ID" value="OMD25276.1"/>
    <property type="molecule type" value="Genomic_DNA"/>
</dbReference>
<dbReference type="AlphaFoldDB" id="A0A1R0WZL9"/>
<name>A0A1R0WZL9_9BACL</name>
<evidence type="ECO:0008006" key="4">
    <source>
        <dbReference type="Google" id="ProtNLM"/>
    </source>
</evidence>
<dbReference type="InterPro" id="IPR013783">
    <property type="entry name" value="Ig-like_fold"/>
</dbReference>
<accession>A0A1R0WZL9</accession>